<keyword evidence="15" id="KW-1185">Reference proteome</keyword>
<dbReference type="OrthoDB" id="9800627at2"/>
<dbReference type="PANTHER" id="PTHR35864:SF1">
    <property type="entry name" value="ZINC METALLOPROTEASE YWHC-RELATED"/>
    <property type="match status" value="1"/>
</dbReference>
<feature type="transmembrane region" description="Helical" evidence="13">
    <location>
        <begin position="137"/>
        <end position="156"/>
    </location>
</feature>
<feature type="transmembrane region" description="Helical" evidence="13">
    <location>
        <begin position="12"/>
        <end position="33"/>
    </location>
</feature>
<feature type="transmembrane region" description="Helical" evidence="13">
    <location>
        <begin position="54"/>
        <end position="77"/>
    </location>
</feature>
<evidence type="ECO:0000256" key="8">
    <source>
        <dbReference type="ARBA" id="ARBA00022801"/>
    </source>
</evidence>
<evidence type="ECO:0000256" key="13">
    <source>
        <dbReference type="SAM" id="Phobius"/>
    </source>
</evidence>
<evidence type="ECO:0000256" key="9">
    <source>
        <dbReference type="ARBA" id="ARBA00022833"/>
    </source>
</evidence>
<sequence>MGDTSQLIQQISIYALPVLLAITLHEAAHAYAAKRFGDATAYMLGRMTLNPLKHIDPVGTVLLPLLSLMMGGVLFGWAKPVPVNFGALRNPRVGMRWVAAAGPLANFIMAVLWVLLLKLAIVMNNSYSEPLALMSKAGININVMLMVLNLLPLLPLDGGRIVESLLPPGLAYKYSRLEPYGMWILIALIFTGVLMPLLNPLRQLVYHLLSLFF</sequence>
<feature type="transmembrane region" description="Helical" evidence="13">
    <location>
        <begin position="97"/>
        <end position="116"/>
    </location>
</feature>
<keyword evidence="10 13" id="KW-1133">Transmembrane helix</keyword>
<evidence type="ECO:0000256" key="1">
    <source>
        <dbReference type="ARBA" id="ARBA00001947"/>
    </source>
</evidence>
<proteinExistence type="inferred from homology"/>
<comment type="caution">
    <text evidence="14">The sequence shown here is derived from an EMBL/GenBank/DDBJ whole genome shotgun (WGS) entry which is preliminary data.</text>
</comment>
<evidence type="ECO:0000256" key="2">
    <source>
        <dbReference type="ARBA" id="ARBA00004651"/>
    </source>
</evidence>
<dbReference type="Proteomes" id="UP000248395">
    <property type="component" value="Unassembled WGS sequence"/>
</dbReference>
<evidence type="ECO:0000256" key="10">
    <source>
        <dbReference type="ARBA" id="ARBA00022989"/>
    </source>
</evidence>
<keyword evidence="9" id="KW-0862">Zinc</keyword>
<dbReference type="CDD" id="cd06158">
    <property type="entry name" value="S2P-M50_like_1"/>
    <property type="match status" value="1"/>
</dbReference>
<comment type="similarity">
    <text evidence="3">Belongs to the peptidase M50B family.</text>
</comment>
<dbReference type="InterPro" id="IPR052348">
    <property type="entry name" value="Metallopeptidase_M50B"/>
</dbReference>
<comment type="subcellular location">
    <subcellularLocation>
        <location evidence="2">Cell membrane</location>
        <topology evidence="2">Multi-pass membrane protein</topology>
    </subcellularLocation>
</comment>
<gene>
    <name evidence="14" type="ORF">DFR38_10840</name>
</gene>
<evidence type="ECO:0000256" key="6">
    <source>
        <dbReference type="ARBA" id="ARBA00022692"/>
    </source>
</evidence>
<name>A0A318JH92_9NEIS</name>
<accession>A0A318JH92</accession>
<keyword evidence="12 13" id="KW-0472">Membrane</keyword>
<dbReference type="EMBL" id="QJKC01000008">
    <property type="protein sequence ID" value="PXX47954.1"/>
    <property type="molecule type" value="Genomic_DNA"/>
</dbReference>
<evidence type="ECO:0000256" key="5">
    <source>
        <dbReference type="ARBA" id="ARBA00022670"/>
    </source>
</evidence>
<reference evidence="14 15" key="1">
    <citation type="submission" date="2018-05" db="EMBL/GenBank/DDBJ databases">
        <title>Genomic Encyclopedia of Type Strains, Phase IV (KMG-IV): sequencing the most valuable type-strain genomes for metagenomic binning, comparative biology and taxonomic classification.</title>
        <authorList>
            <person name="Goeker M."/>
        </authorList>
    </citation>
    <scope>NUCLEOTIDE SEQUENCE [LARGE SCALE GENOMIC DNA]</scope>
    <source>
        <strain evidence="14 15">DSM 25134</strain>
    </source>
</reference>
<evidence type="ECO:0000313" key="15">
    <source>
        <dbReference type="Proteomes" id="UP000248395"/>
    </source>
</evidence>
<dbReference type="InterPro" id="IPR044537">
    <property type="entry name" value="Rip2-like"/>
</dbReference>
<dbReference type="GO" id="GO:0005886">
    <property type="term" value="C:plasma membrane"/>
    <property type="evidence" value="ECO:0007669"/>
    <property type="project" value="UniProtKB-SubCell"/>
</dbReference>
<keyword evidence="7" id="KW-0479">Metal-binding</keyword>
<evidence type="ECO:0000256" key="11">
    <source>
        <dbReference type="ARBA" id="ARBA00023049"/>
    </source>
</evidence>
<evidence type="ECO:0000256" key="12">
    <source>
        <dbReference type="ARBA" id="ARBA00023136"/>
    </source>
</evidence>
<dbReference type="PANTHER" id="PTHR35864">
    <property type="entry name" value="ZINC METALLOPROTEASE MJ0611-RELATED"/>
    <property type="match status" value="1"/>
</dbReference>
<dbReference type="AlphaFoldDB" id="A0A318JH92"/>
<dbReference type="GO" id="GO:0046872">
    <property type="term" value="F:metal ion binding"/>
    <property type="evidence" value="ECO:0007669"/>
    <property type="project" value="UniProtKB-KW"/>
</dbReference>
<keyword evidence="6 13" id="KW-0812">Transmembrane</keyword>
<dbReference type="GO" id="GO:0008237">
    <property type="term" value="F:metallopeptidase activity"/>
    <property type="evidence" value="ECO:0007669"/>
    <property type="project" value="UniProtKB-KW"/>
</dbReference>
<keyword evidence="11" id="KW-0482">Metalloprotease</keyword>
<dbReference type="GO" id="GO:0006508">
    <property type="term" value="P:proteolysis"/>
    <property type="evidence" value="ECO:0007669"/>
    <property type="project" value="UniProtKB-KW"/>
</dbReference>
<protein>
    <submittedName>
        <fullName evidence="14">Zn-dependent protease</fullName>
    </submittedName>
</protein>
<evidence type="ECO:0000256" key="7">
    <source>
        <dbReference type="ARBA" id="ARBA00022723"/>
    </source>
</evidence>
<evidence type="ECO:0000313" key="14">
    <source>
        <dbReference type="EMBL" id="PXX47954.1"/>
    </source>
</evidence>
<organism evidence="14 15">
    <name type="scientific">Aquitalea magnusonii</name>
    <dbReference type="NCBI Taxonomy" id="332411"/>
    <lineage>
        <taxon>Bacteria</taxon>
        <taxon>Pseudomonadati</taxon>
        <taxon>Pseudomonadota</taxon>
        <taxon>Betaproteobacteria</taxon>
        <taxon>Neisseriales</taxon>
        <taxon>Chromobacteriaceae</taxon>
        <taxon>Aquitalea</taxon>
    </lineage>
</organism>
<keyword evidence="8" id="KW-0378">Hydrolase</keyword>
<evidence type="ECO:0000256" key="3">
    <source>
        <dbReference type="ARBA" id="ARBA00007931"/>
    </source>
</evidence>
<evidence type="ECO:0000256" key="4">
    <source>
        <dbReference type="ARBA" id="ARBA00022475"/>
    </source>
</evidence>
<keyword evidence="5 14" id="KW-0645">Protease</keyword>
<keyword evidence="4" id="KW-1003">Cell membrane</keyword>
<comment type="cofactor">
    <cofactor evidence="1">
        <name>Zn(2+)</name>
        <dbReference type="ChEBI" id="CHEBI:29105"/>
    </cofactor>
</comment>
<dbReference type="RefSeq" id="WP_059287331.1">
    <property type="nucleotide sequence ID" value="NZ_LNQU01000194.1"/>
</dbReference>
<feature type="transmembrane region" description="Helical" evidence="13">
    <location>
        <begin position="180"/>
        <end position="198"/>
    </location>
</feature>